<dbReference type="EMBL" id="JBHSFG010000083">
    <property type="protein sequence ID" value="MFC4470546.1"/>
    <property type="molecule type" value="Genomic_DNA"/>
</dbReference>
<dbReference type="Gene3D" id="1.10.10.10">
    <property type="entry name" value="Winged helix-like DNA-binding domain superfamily/Winged helix DNA-binding domain"/>
    <property type="match status" value="1"/>
</dbReference>
<dbReference type="InterPro" id="IPR000792">
    <property type="entry name" value="Tscrpt_reg_LuxR_C"/>
</dbReference>
<keyword evidence="2" id="KW-0238">DNA-binding</keyword>
<evidence type="ECO:0000256" key="2">
    <source>
        <dbReference type="ARBA" id="ARBA00023125"/>
    </source>
</evidence>
<evidence type="ECO:0000313" key="6">
    <source>
        <dbReference type="Proteomes" id="UP001596012"/>
    </source>
</evidence>
<accession>A0ABV8Z237</accession>
<dbReference type="InterPro" id="IPR036388">
    <property type="entry name" value="WH-like_DNA-bd_sf"/>
</dbReference>
<name>A0ABV8Z237_9ACTN</name>
<dbReference type="PROSITE" id="PS50043">
    <property type="entry name" value="HTH_LUXR_2"/>
    <property type="match status" value="1"/>
</dbReference>
<dbReference type="InterPro" id="IPR016032">
    <property type="entry name" value="Sig_transdc_resp-reg_C-effctor"/>
</dbReference>
<keyword evidence="1" id="KW-0805">Transcription regulation</keyword>
<dbReference type="CDD" id="cd06170">
    <property type="entry name" value="LuxR_C_like"/>
    <property type="match status" value="1"/>
</dbReference>
<sequence>MWEERAHRARREIAALAAAGLGIGELHAAAIQVIGTAVGTELTCWAAIDPETLVISTMISGETRIPPEYEPRLAEAEYSAAEPHTFAALARRREPVAKLSDLPDRERARSARLNNVWRPLGLDSELRTLFLADGACWGAAGLVRAGRDFTDRETEFLAAVAPAIAGATRLAVRSEARAGAPGGHSAIVVLGPRGELRSATPAAREWQDGIDEIAPGRFMLMMHVMAVGARAATTGAFRARLRDVRGRWAFFQASPLIGGDDEQVAVTIEPASGDLLMSLLLVAYGLTSRERDICREVIAGHSTADIAGHLFISAHTVQDHLKSMFAKVGVRSRGELVARLRPDSPGSPGSQV</sequence>
<organism evidence="5 6">
    <name type="scientific">Streptomyces xiangluensis</name>
    <dbReference type="NCBI Taxonomy" id="2665720"/>
    <lineage>
        <taxon>Bacteria</taxon>
        <taxon>Bacillati</taxon>
        <taxon>Actinomycetota</taxon>
        <taxon>Actinomycetes</taxon>
        <taxon>Kitasatosporales</taxon>
        <taxon>Streptomycetaceae</taxon>
        <taxon>Streptomyces</taxon>
    </lineage>
</organism>
<dbReference type="RefSeq" id="WP_386351357.1">
    <property type="nucleotide sequence ID" value="NZ_JBHSFG010000083.1"/>
</dbReference>
<reference evidence="6" key="1">
    <citation type="journal article" date="2019" name="Int. J. Syst. Evol. Microbiol.">
        <title>The Global Catalogue of Microorganisms (GCM) 10K type strain sequencing project: providing services to taxonomists for standard genome sequencing and annotation.</title>
        <authorList>
            <consortium name="The Broad Institute Genomics Platform"/>
            <consortium name="The Broad Institute Genome Sequencing Center for Infectious Disease"/>
            <person name="Wu L."/>
            <person name="Ma J."/>
        </authorList>
    </citation>
    <scope>NUCLEOTIDE SEQUENCE [LARGE SCALE GENOMIC DNA]</scope>
    <source>
        <strain evidence="6">DT43</strain>
    </source>
</reference>
<dbReference type="PRINTS" id="PR00038">
    <property type="entry name" value="HTHLUXR"/>
</dbReference>
<protein>
    <submittedName>
        <fullName evidence="5">LuxR C-terminal-related transcriptional regulator</fullName>
    </submittedName>
</protein>
<dbReference type="SUPFAM" id="SSF46894">
    <property type="entry name" value="C-terminal effector domain of the bipartite response regulators"/>
    <property type="match status" value="1"/>
</dbReference>
<evidence type="ECO:0000259" key="4">
    <source>
        <dbReference type="PROSITE" id="PS50043"/>
    </source>
</evidence>
<dbReference type="PANTHER" id="PTHR44688">
    <property type="entry name" value="DNA-BINDING TRANSCRIPTIONAL ACTIVATOR DEVR_DOSR"/>
    <property type="match status" value="1"/>
</dbReference>
<proteinExistence type="predicted"/>
<dbReference type="PANTHER" id="PTHR44688:SF16">
    <property type="entry name" value="DNA-BINDING TRANSCRIPTIONAL ACTIVATOR DEVR_DOSR"/>
    <property type="match status" value="1"/>
</dbReference>
<dbReference type="Pfam" id="PF00196">
    <property type="entry name" value="GerE"/>
    <property type="match status" value="1"/>
</dbReference>
<keyword evidence="6" id="KW-1185">Reference proteome</keyword>
<evidence type="ECO:0000313" key="5">
    <source>
        <dbReference type="EMBL" id="MFC4470546.1"/>
    </source>
</evidence>
<dbReference type="SMART" id="SM00421">
    <property type="entry name" value="HTH_LUXR"/>
    <property type="match status" value="1"/>
</dbReference>
<dbReference type="PROSITE" id="PS00622">
    <property type="entry name" value="HTH_LUXR_1"/>
    <property type="match status" value="1"/>
</dbReference>
<evidence type="ECO:0000256" key="1">
    <source>
        <dbReference type="ARBA" id="ARBA00023015"/>
    </source>
</evidence>
<evidence type="ECO:0000256" key="3">
    <source>
        <dbReference type="ARBA" id="ARBA00023163"/>
    </source>
</evidence>
<feature type="domain" description="HTH luxR-type" evidence="4">
    <location>
        <begin position="286"/>
        <end position="344"/>
    </location>
</feature>
<keyword evidence="3" id="KW-0804">Transcription</keyword>
<dbReference type="Proteomes" id="UP001596012">
    <property type="component" value="Unassembled WGS sequence"/>
</dbReference>
<comment type="caution">
    <text evidence="5">The sequence shown here is derived from an EMBL/GenBank/DDBJ whole genome shotgun (WGS) entry which is preliminary data.</text>
</comment>
<gene>
    <name evidence="5" type="ORF">ACFPH6_39655</name>
</gene>